<accession>A0A2V2WQ93</accession>
<dbReference type="VEuPathDB" id="TriTrypDB:BCY84_17296"/>
<dbReference type="VEuPathDB" id="TriTrypDB:TcCLB.510609.80"/>
<dbReference type="VEuPathDB" id="TriTrypDB:Tc_MARK_732"/>
<name>A0A2V2WQ93_TRYCR</name>
<organism evidence="2 3">
    <name type="scientific">Trypanosoma cruzi</name>
    <dbReference type="NCBI Taxonomy" id="5693"/>
    <lineage>
        <taxon>Eukaryota</taxon>
        <taxon>Discoba</taxon>
        <taxon>Euglenozoa</taxon>
        <taxon>Kinetoplastea</taxon>
        <taxon>Metakinetoplastina</taxon>
        <taxon>Trypanosomatida</taxon>
        <taxon>Trypanosomatidae</taxon>
        <taxon>Trypanosoma</taxon>
        <taxon>Schizotrypanum</taxon>
    </lineage>
</organism>
<comment type="caution">
    <text evidence="2">The sequence shown here is derived from an EMBL/GenBank/DDBJ whole genome shotgun (WGS) entry which is preliminary data.</text>
</comment>
<dbReference type="VEuPathDB" id="TriTrypDB:TcCLB.510393.10"/>
<dbReference type="EMBL" id="PRFC01000065">
    <property type="protein sequence ID" value="PWV10798.1"/>
    <property type="molecule type" value="Genomic_DNA"/>
</dbReference>
<dbReference type="VEuPathDB" id="TriTrypDB:TCSYLVIO_001946"/>
<dbReference type="OrthoDB" id="264396at2759"/>
<dbReference type="OMA" id="CANSRDS"/>
<dbReference type="VEuPathDB" id="TriTrypDB:C3747_65g23"/>
<dbReference type="Proteomes" id="UP000246078">
    <property type="component" value="Unassembled WGS sequence"/>
</dbReference>
<keyword evidence="1" id="KW-1133">Transmembrane helix</keyword>
<feature type="transmembrane region" description="Helical" evidence="1">
    <location>
        <begin position="306"/>
        <end position="326"/>
    </location>
</feature>
<keyword evidence="1" id="KW-0812">Transmembrane</keyword>
<evidence type="ECO:0000313" key="2">
    <source>
        <dbReference type="EMBL" id="PWV10798.1"/>
    </source>
</evidence>
<gene>
    <name evidence="2" type="ORF">C3747_65g23</name>
</gene>
<keyword evidence="1" id="KW-0472">Membrane</keyword>
<evidence type="ECO:0000256" key="1">
    <source>
        <dbReference type="SAM" id="Phobius"/>
    </source>
</evidence>
<protein>
    <submittedName>
        <fullName evidence="2">Uncharacterized protein</fullName>
    </submittedName>
</protein>
<dbReference type="VEuPathDB" id="TriTrypDB:TcCL_NonESM02043"/>
<dbReference type="VEuPathDB" id="TriTrypDB:TcG_06741"/>
<dbReference type="VEuPathDB" id="TriTrypDB:TCDM_07033"/>
<dbReference type="AlphaFoldDB" id="A0A2V2WQ93"/>
<dbReference type="VEuPathDB" id="TriTrypDB:ECC02_006118"/>
<evidence type="ECO:0000313" key="3">
    <source>
        <dbReference type="Proteomes" id="UP000246078"/>
    </source>
</evidence>
<proteinExistence type="predicted"/>
<dbReference type="VEuPathDB" id="TriTrypDB:TcBrA4_0051470"/>
<dbReference type="VEuPathDB" id="TriTrypDB:C4B63_56g42"/>
<reference evidence="2 3" key="1">
    <citation type="journal article" date="2018" name="Microb. Genom.">
        <title>Expanding an expanded genome: long-read sequencing of Trypanosoma cruzi.</title>
        <authorList>
            <person name="Berna L."/>
            <person name="Rodriguez M."/>
            <person name="Chiribao M.L."/>
            <person name="Parodi-Talice A."/>
            <person name="Pita S."/>
            <person name="Rijo G."/>
            <person name="Alvarez-Valin F."/>
            <person name="Robello C."/>
        </authorList>
    </citation>
    <scope>NUCLEOTIDE SEQUENCE [LARGE SCALE GENOMIC DNA]</scope>
    <source>
        <strain evidence="2 3">TCC</strain>
    </source>
</reference>
<sequence>MTLVASCGGIYFPETPVENILTLTWQVKEGSEAAVPYGCVVFKVKSSSPKSFYVHPRYGALLVSDGLGLPRDPCSTQVTFGLRPAATEVLSEAAATTAPRSATSIGVGNGYHERIVIEYIHFSGDRAIYDRLSQGLAANSRLSEVVRGVWDLMTAGTLHATRGTPITLKVYTECVTRESGKKGDGVVVVVPPTAKLVTPALREQLLSRMSTAHAREISTSSNALSASEKHTRGAGTCELRALKLGIDALRNEPEVATTTAPVATDDTYNSSSKNVPRLQADHTETDILMRMPKLDSATTKGSKDGVPLFMVLAAMLFTYVITMLLLRTI</sequence>